<dbReference type="InterPro" id="IPR023650">
    <property type="entry name" value="Beta-lactam_class-A_AS"/>
</dbReference>
<proteinExistence type="inferred from homology"/>
<dbReference type="Pfam" id="PF13354">
    <property type="entry name" value="Beta-lactamase2"/>
    <property type="match status" value="1"/>
</dbReference>
<dbReference type="GO" id="GO:0046677">
    <property type="term" value="P:response to antibiotic"/>
    <property type="evidence" value="ECO:0007669"/>
    <property type="project" value="UniProtKB-UniRule"/>
</dbReference>
<dbReference type="Gene3D" id="3.40.710.10">
    <property type="entry name" value="DD-peptidase/beta-lactamase superfamily"/>
    <property type="match status" value="1"/>
</dbReference>
<dbReference type="Proteomes" id="UP000188879">
    <property type="component" value="Unassembled WGS sequence"/>
</dbReference>
<dbReference type="InterPro" id="IPR045155">
    <property type="entry name" value="Beta-lactam_cat"/>
</dbReference>
<dbReference type="OrthoDB" id="9784149at2"/>
<evidence type="ECO:0000259" key="8">
    <source>
        <dbReference type="Pfam" id="PF13354"/>
    </source>
</evidence>
<keyword evidence="5 6" id="KW-0046">Antibiotic resistance</keyword>
<dbReference type="SUPFAM" id="SSF56601">
    <property type="entry name" value="beta-lactamase/transpeptidase-like"/>
    <property type="match status" value="1"/>
</dbReference>
<feature type="signal peptide" evidence="7">
    <location>
        <begin position="1"/>
        <end position="22"/>
    </location>
</feature>
<dbReference type="GO" id="GO:0008800">
    <property type="term" value="F:beta-lactamase activity"/>
    <property type="evidence" value="ECO:0007669"/>
    <property type="project" value="UniProtKB-UniRule"/>
</dbReference>
<organism evidence="9 10">
    <name type="scientific">Teichococcus deserti</name>
    <dbReference type="NCBI Taxonomy" id="1817963"/>
    <lineage>
        <taxon>Bacteria</taxon>
        <taxon>Pseudomonadati</taxon>
        <taxon>Pseudomonadota</taxon>
        <taxon>Alphaproteobacteria</taxon>
        <taxon>Acetobacterales</taxon>
        <taxon>Roseomonadaceae</taxon>
        <taxon>Roseomonas</taxon>
    </lineage>
</organism>
<dbReference type="PROSITE" id="PS00146">
    <property type="entry name" value="BETA_LACTAMASE_A"/>
    <property type="match status" value="1"/>
</dbReference>
<dbReference type="InterPro" id="IPR000871">
    <property type="entry name" value="Beta-lactam_class-A"/>
</dbReference>
<keyword evidence="7" id="KW-0732">Signal</keyword>
<dbReference type="InterPro" id="IPR006311">
    <property type="entry name" value="TAT_signal"/>
</dbReference>
<dbReference type="InterPro" id="IPR012338">
    <property type="entry name" value="Beta-lactam/transpept-like"/>
</dbReference>
<dbReference type="PROSITE" id="PS51318">
    <property type="entry name" value="TAT"/>
    <property type="match status" value="1"/>
</dbReference>
<evidence type="ECO:0000313" key="9">
    <source>
        <dbReference type="EMBL" id="ONG46048.1"/>
    </source>
</evidence>
<evidence type="ECO:0000256" key="4">
    <source>
        <dbReference type="ARBA" id="ARBA00022801"/>
    </source>
</evidence>
<accession>A0A1V2GVP6</accession>
<evidence type="ECO:0000256" key="5">
    <source>
        <dbReference type="ARBA" id="ARBA00023251"/>
    </source>
</evidence>
<dbReference type="RefSeq" id="WP_076960139.1">
    <property type="nucleotide sequence ID" value="NZ_MLCO01000330.1"/>
</dbReference>
<sequence length="289" mass="30267">MTIHRRSLLAAGLALAATPAFAASPLEQRLAEIEARSGGRLGVAILVAGTARHAGHRLDERFPLCSTFKVLAAAAVLARVDAGQEQLDRPIRFTRDQLVAYSPGTEAGAGGPGLPMRHLCEVAVTLSDNTAANLMLQSLGGPAGLTAWLRGLGDATTRLDRIEPELNEGTPGDPRDTTTPLAMSQTLEKLILGNALKPDSRALLTRWLVENKTGDDRLKARLPSGWRAGEKTGTGPRGSTNDAGILWPADSSAPLLVSAYLTGTSAPLAARNAALAEVGKAVAEFYKAI</sequence>
<dbReference type="PANTHER" id="PTHR35333:SF3">
    <property type="entry name" value="BETA-LACTAMASE-TYPE TRANSPEPTIDASE FOLD CONTAINING PROTEIN"/>
    <property type="match status" value="1"/>
</dbReference>
<dbReference type="AlphaFoldDB" id="A0A1V2GVP6"/>
<comment type="similarity">
    <text evidence="2 6">Belongs to the class-A beta-lactamase family.</text>
</comment>
<dbReference type="PANTHER" id="PTHR35333">
    <property type="entry name" value="BETA-LACTAMASE"/>
    <property type="match status" value="1"/>
</dbReference>
<evidence type="ECO:0000256" key="3">
    <source>
        <dbReference type="ARBA" id="ARBA00012865"/>
    </source>
</evidence>
<dbReference type="PRINTS" id="PR00118">
    <property type="entry name" value="BLACTAMASEA"/>
</dbReference>
<keyword evidence="10" id="KW-1185">Reference proteome</keyword>
<comment type="caution">
    <text evidence="9">The sequence shown here is derived from an EMBL/GenBank/DDBJ whole genome shotgun (WGS) entry which is preliminary data.</text>
</comment>
<feature type="chain" id="PRO_5012369513" description="Beta-lactamase" evidence="7">
    <location>
        <begin position="23"/>
        <end position="289"/>
    </location>
</feature>
<evidence type="ECO:0000313" key="10">
    <source>
        <dbReference type="Proteomes" id="UP000188879"/>
    </source>
</evidence>
<keyword evidence="4 6" id="KW-0378">Hydrolase</keyword>
<evidence type="ECO:0000256" key="1">
    <source>
        <dbReference type="ARBA" id="ARBA00001526"/>
    </source>
</evidence>
<dbReference type="GO" id="GO:0030655">
    <property type="term" value="P:beta-lactam antibiotic catabolic process"/>
    <property type="evidence" value="ECO:0007669"/>
    <property type="project" value="InterPro"/>
</dbReference>
<dbReference type="EMBL" id="MLCO01000330">
    <property type="protein sequence ID" value="ONG46048.1"/>
    <property type="molecule type" value="Genomic_DNA"/>
</dbReference>
<comment type="catalytic activity">
    <reaction evidence="1 6">
        <text>a beta-lactam + H2O = a substituted beta-amino acid</text>
        <dbReference type="Rhea" id="RHEA:20401"/>
        <dbReference type="ChEBI" id="CHEBI:15377"/>
        <dbReference type="ChEBI" id="CHEBI:35627"/>
        <dbReference type="ChEBI" id="CHEBI:140347"/>
        <dbReference type="EC" id="3.5.2.6"/>
    </reaction>
</comment>
<feature type="domain" description="Beta-lactamase class A catalytic" evidence="8">
    <location>
        <begin position="49"/>
        <end position="256"/>
    </location>
</feature>
<dbReference type="EC" id="3.5.2.6" evidence="3 6"/>
<protein>
    <recommendedName>
        <fullName evidence="3 6">Beta-lactamase</fullName>
        <ecNumber evidence="3 6">3.5.2.6</ecNumber>
    </recommendedName>
</protein>
<gene>
    <name evidence="9" type="ORF">BKE38_25800</name>
</gene>
<dbReference type="NCBIfam" id="NF033103">
    <property type="entry name" value="bla_class_A"/>
    <property type="match status" value="1"/>
</dbReference>
<reference evidence="9 10" key="1">
    <citation type="submission" date="2016-10" db="EMBL/GenBank/DDBJ databases">
        <title>Draft Genome sequence of Roseomonas sp. strain M3.</title>
        <authorList>
            <person name="Subhash Y."/>
            <person name="Lee S."/>
        </authorList>
    </citation>
    <scope>NUCLEOTIDE SEQUENCE [LARGE SCALE GENOMIC DNA]</scope>
    <source>
        <strain evidence="9 10">M3</strain>
    </source>
</reference>
<evidence type="ECO:0000256" key="7">
    <source>
        <dbReference type="SAM" id="SignalP"/>
    </source>
</evidence>
<name>A0A1V2GVP6_9PROT</name>
<evidence type="ECO:0000256" key="6">
    <source>
        <dbReference type="RuleBase" id="RU361140"/>
    </source>
</evidence>
<evidence type="ECO:0000256" key="2">
    <source>
        <dbReference type="ARBA" id="ARBA00009009"/>
    </source>
</evidence>